<name>A0A3M7LFE5_9FLAO</name>
<evidence type="ECO:0000313" key="3">
    <source>
        <dbReference type="Proteomes" id="UP000267524"/>
    </source>
</evidence>
<reference evidence="2 3" key="1">
    <citation type="submission" date="2018-08" db="EMBL/GenBank/DDBJ databases">
        <title>Chryseobacterium nematophagum: a novel matrix digesting pathogen of nematodes.</title>
        <authorList>
            <person name="Page A."/>
            <person name="Roberts M."/>
            <person name="Felix M.-A."/>
            <person name="Weir W."/>
        </authorList>
    </citation>
    <scope>NUCLEOTIDE SEQUENCE [LARGE SCALE GENOMIC DNA]</scope>
    <source>
        <strain evidence="2 3">JUb275</strain>
    </source>
</reference>
<comment type="caution">
    <text evidence="2">The sequence shown here is derived from an EMBL/GenBank/DDBJ whole genome shotgun (WGS) entry which is preliminary data.</text>
</comment>
<keyword evidence="3" id="KW-1185">Reference proteome</keyword>
<dbReference type="Pfam" id="PF00501">
    <property type="entry name" value="AMP-binding"/>
    <property type="match status" value="1"/>
</dbReference>
<dbReference type="SUPFAM" id="SSF56801">
    <property type="entry name" value="Acetyl-CoA synthetase-like"/>
    <property type="match status" value="1"/>
</dbReference>
<organism evidence="2 3">
    <name type="scientific">Chryseobacterium nematophagum</name>
    <dbReference type="NCBI Taxonomy" id="2305228"/>
    <lineage>
        <taxon>Bacteria</taxon>
        <taxon>Pseudomonadati</taxon>
        <taxon>Bacteroidota</taxon>
        <taxon>Flavobacteriia</taxon>
        <taxon>Flavobacteriales</taxon>
        <taxon>Weeksellaceae</taxon>
        <taxon>Chryseobacterium group</taxon>
        <taxon>Chryseobacterium</taxon>
    </lineage>
</organism>
<dbReference type="InterPro" id="IPR000873">
    <property type="entry name" value="AMP-dep_synth/lig_dom"/>
</dbReference>
<feature type="domain" description="AMP-dependent synthetase/ligase" evidence="1">
    <location>
        <begin position="5"/>
        <end position="39"/>
    </location>
</feature>
<evidence type="ECO:0000313" key="2">
    <source>
        <dbReference type="EMBL" id="RMZ60276.1"/>
    </source>
</evidence>
<dbReference type="EMBL" id="QWIV01000010">
    <property type="protein sequence ID" value="RMZ60276.1"/>
    <property type="molecule type" value="Genomic_DNA"/>
</dbReference>
<protein>
    <recommendedName>
        <fullName evidence="1">AMP-dependent synthetase/ligase domain-containing protein</fullName>
    </recommendedName>
</protein>
<dbReference type="Gene3D" id="3.40.50.980">
    <property type="match status" value="1"/>
</dbReference>
<dbReference type="AlphaFoldDB" id="A0A3M7LFE5"/>
<accession>A0A3M7LFE5</accession>
<dbReference type="Proteomes" id="UP000267524">
    <property type="component" value="Unassembled WGS sequence"/>
</dbReference>
<proteinExistence type="predicted"/>
<sequence length="45" mass="5059">MFGKIEQMLIGILGVLKSGGAYVPMDPGYPMDRIEHILKIPMREL</sequence>
<evidence type="ECO:0000259" key="1">
    <source>
        <dbReference type="Pfam" id="PF00501"/>
    </source>
</evidence>
<gene>
    <name evidence="2" type="ORF">D1632_05680</name>
</gene>